<keyword evidence="4" id="KW-0235">DNA replication</keyword>
<dbReference type="EC" id="3.6.1.55" evidence="12"/>
<dbReference type="EMBL" id="BAABBO010000001">
    <property type="protein sequence ID" value="GAA3945278.1"/>
    <property type="molecule type" value="Genomic_DNA"/>
</dbReference>
<evidence type="ECO:0000256" key="11">
    <source>
        <dbReference type="ARBA" id="ARBA00036904"/>
    </source>
</evidence>
<evidence type="ECO:0000256" key="5">
    <source>
        <dbReference type="ARBA" id="ARBA00022723"/>
    </source>
</evidence>
<keyword evidence="19" id="KW-1185">Reference proteome</keyword>
<dbReference type="InterPro" id="IPR015797">
    <property type="entry name" value="NUDIX_hydrolase-like_dom_sf"/>
</dbReference>
<dbReference type="InterPro" id="IPR000086">
    <property type="entry name" value="NUDIX_hydrolase_dom"/>
</dbReference>
<evidence type="ECO:0000256" key="10">
    <source>
        <dbReference type="ARBA" id="ARBA00035861"/>
    </source>
</evidence>
<dbReference type="Gene3D" id="3.90.79.10">
    <property type="entry name" value="Nucleoside Triphosphate Pyrophosphohydrolase"/>
    <property type="match status" value="1"/>
</dbReference>
<dbReference type="SUPFAM" id="SSF51391">
    <property type="entry name" value="Thiamin phosphate synthase"/>
    <property type="match status" value="1"/>
</dbReference>
<comment type="cofactor">
    <cofactor evidence="1">
        <name>Mg(2+)</name>
        <dbReference type="ChEBI" id="CHEBI:18420"/>
    </cofactor>
</comment>
<comment type="similarity">
    <text evidence="2">Belongs to the Nudix hydrolase family.</text>
</comment>
<dbReference type="Proteomes" id="UP001501337">
    <property type="component" value="Unassembled WGS sequence"/>
</dbReference>
<reference evidence="19" key="1">
    <citation type="journal article" date="2019" name="Int. J. Syst. Evol. Microbiol.">
        <title>The Global Catalogue of Microorganisms (GCM) 10K type strain sequencing project: providing services to taxonomists for standard genome sequencing and annotation.</title>
        <authorList>
            <consortium name="The Broad Institute Genomics Platform"/>
            <consortium name="The Broad Institute Genome Sequencing Center for Infectious Disease"/>
            <person name="Wu L."/>
            <person name="Ma J."/>
        </authorList>
    </citation>
    <scope>NUCLEOTIDE SEQUENCE [LARGE SCALE GENOMIC DNA]</scope>
    <source>
        <strain evidence="19">JCM 17555</strain>
    </source>
</reference>
<evidence type="ECO:0000256" key="14">
    <source>
        <dbReference type="ARBA" id="ARBA00041592"/>
    </source>
</evidence>
<dbReference type="CDD" id="cd03425">
    <property type="entry name" value="NUDIX_MutT_NudA_like"/>
    <property type="match status" value="1"/>
</dbReference>
<evidence type="ECO:0000256" key="7">
    <source>
        <dbReference type="ARBA" id="ARBA00022801"/>
    </source>
</evidence>
<name>A0ABP7NFG8_9GAMM</name>
<dbReference type="Pfam" id="PF02581">
    <property type="entry name" value="TMP-TENI"/>
    <property type="match status" value="1"/>
</dbReference>
<feature type="domain" description="Nudix hydrolase" evidence="17">
    <location>
        <begin position="12"/>
        <end position="149"/>
    </location>
</feature>
<evidence type="ECO:0000256" key="15">
    <source>
        <dbReference type="ARBA" id="ARBA00041979"/>
    </source>
</evidence>
<dbReference type="InterPro" id="IPR013785">
    <property type="entry name" value="Aldolase_TIM"/>
</dbReference>
<dbReference type="InterPro" id="IPR022998">
    <property type="entry name" value="ThiamineP_synth_TenI"/>
</dbReference>
<evidence type="ECO:0000256" key="4">
    <source>
        <dbReference type="ARBA" id="ARBA00022705"/>
    </source>
</evidence>
<evidence type="ECO:0000259" key="17">
    <source>
        <dbReference type="PROSITE" id="PS51462"/>
    </source>
</evidence>
<dbReference type="PANTHER" id="PTHR47707:SF1">
    <property type="entry name" value="NUDIX HYDROLASE FAMILY PROTEIN"/>
    <property type="match status" value="1"/>
</dbReference>
<comment type="caution">
    <text evidence="18">The sequence shown here is derived from an EMBL/GenBank/DDBJ whole genome shotgun (WGS) entry which is preliminary data.</text>
</comment>
<evidence type="ECO:0000256" key="16">
    <source>
        <dbReference type="ARBA" id="ARBA00042798"/>
    </source>
</evidence>
<keyword evidence="7" id="KW-0378">Hydrolase</keyword>
<proteinExistence type="inferred from homology"/>
<dbReference type="SUPFAM" id="SSF55811">
    <property type="entry name" value="Nudix"/>
    <property type="match status" value="1"/>
</dbReference>
<evidence type="ECO:0000256" key="13">
    <source>
        <dbReference type="ARBA" id="ARBA00040794"/>
    </source>
</evidence>
<sequence>MQVNAISNNIQVIQVAVGVLIRGSGALREVFVARRGSHQHQGGLLEFPGGKCEAGESIELAMARELREELGIVFSERTTLRPLIEIPWHYGVGLSQKRVHLNVLEVQHWTGEPRGVEAQEAAWMRIADLDPRHFPAANRGIIIALQASVFVQVTPEFPSLRALEASRQRLTDSAIAPVRRERTADLAASLSSWLMSPPIQRLRSRLSILLRAKHLSARDYAEQAALLQKQVFTEAWDQQPVPLGIYLDHGNGGGLSAGDLQRWLRAFSGKSTPEQSLPRASAFIHLTSAQCEYWSDRLDTGTARDEYYCLANEASATGGYGPLRKMLELPDFCLLSASVHSQEALWQAVLLGVDQVFISPVARTQSHPEVRPLGWSGFAHLTRECPVPAFALGGLTDQDFGTAIIRGGQGIAAIRGFGFSDT</sequence>
<evidence type="ECO:0000256" key="12">
    <source>
        <dbReference type="ARBA" id="ARBA00038905"/>
    </source>
</evidence>
<keyword evidence="6" id="KW-0227">DNA damage</keyword>
<evidence type="ECO:0000313" key="18">
    <source>
        <dbReference type="EMBL" id="GAA3945278.1"/>
    </source>
</evidence>
<dbReference type="Pfam" id="PF14815">
    <property type="entry name" value="NUDIX_4"/>
    <property type="match status" value="1"/>
</dbReference>
<evidence type="ECO:0000256" key="9">
    <source>
        <dbReference type="ARBA" id="ARBA00023204"/>
    </source>
</evidence>
<comment type="catalytic activity">
    <reaction evidence="10">
        <text>8-oxo-dGTP + H2O = 8-oxo-dGMP + diphosphate + H(+)</text>
        <dbReference type="Rhea" id="RHEA:31575"/>
        <dbReference type="ChEBI" id="CHEBI:15377"/>
        <dbReference type="ChEBI" id="CHEBI:15378"/>
        <dbReference type="ChEBI" id="CHEBI:33019"/>
        <dbReference type="ChEBI" id="CHEBI:63224"/>
        <dbReference type="ChEBI" id="CHEBI:77896"/>
        <dbReference type="EC" id="3.6.1.55"/>
    </reaction>
</comment>
<dbReference type="InterPro" id="IPR036206">
    <property type="entry name" value="ThiamineP_synth_sf"/>
</dbReference>
<dbReference type="PANTHER" id="PTHR47707">
    <property type="entry name" value="8-OXO-DGTP DIPHOSPHATASE"/>
    <property type="match status" value="1"/>
</dbReference>
<evidence type="ECO:0000256" key="6">
    <source>
        <dbReference type="ARBA" id="ARBA00022763"/>
    </source>
</evidence>
<keyword evidence="3" id="KW-0515">Mutator protein</keyword>
<evidence type="ECO:0000256" key="2">
    <source>
        <dbReference type="ARBA" id="ARBA00005582"/>
    </source>
</evidence>
<dbReference type="PROSITE" id="PS00893">
    <property type="entry name" value="NUDIX_BOX"/>
    <property type="match status" value="1"/>
</dbReference>
<evidence type="ECO:0000256" key="1">
    <source>
        <dbReference type="ARBA" id="ARBA00001946"/>
    </source>
</evidence>
<keyword evidence="9" id="KW-0234">DNA repair</keyword>
<evidence type="ECO:0000313" key="19">
    <source>
        <dbReference type="Proteomes" id="UP001501337"/>
    </source>
</evidence>
<dbReference type="Gene3D" id="3.20.20.70">
    <property type="entry name" value="Aldolase class I"/>
    <property type="match status" value="1"/>
</dbReference>
<evidence type="ECO:0000256" key="8">
    <source>
        <dbReference type="ARBA" id="ARBA00022842"/>
    </source>
</evidence>
<comment type="catalytic activity">
    <reaction evidence="11">
        <text>8-oxo-GTP + H2O = 8-oxo-GMP + diphosphate + H(+)</text>
        <dbReference type="Rhea" id="RHEA:67616"/>
        <dbReference type="ChEBI" id="CHEBI:15377"/>
        <dbReference type="ChEBI" id="CHEBI:15378"/>
        <dbReference type="ChEBI" id="CHEBI:33019"/>
        <dbReference type="ChEBI" id="CHEBI:143553"/>
        <dbReference type="ChEBI" id="CHEBI:145694"/>
    </reaction>
</comment>
<organism evidence="18 19">
    <name type="scientific">Allohahella marinimesophila</name>
    <dbReference type="NCBI Taxonomy" id="1054972"/>
    <lineage>
        <taxon>Bacteria</taxon>
        <taxon>Pseudomonadati</taxon>
        <taxon>Pseudomonadota</taxon>
        <taxon>Gammaproteobacteria</taxon>
        <taxon>Oceanospirillales</taxon>
        <taxon>Hahellaceae</taxon>
        <taxon>Allohahella</taxon>
    </lineage>
</organism>
<accession>A0ABP7NFG8</accession>
<gene>
    <name evidence="18" type="ORF">GCM10022278_00590</name>
</gene>
<dbReference type="RefSeq" id="WP_344802110.1">
    <property type="nucleotide sequence ID" value="NZ_BAABBO010000001.1"/>
</dbReference>
<dbReference type="PROSITE" id="PS51462">
    <property type="entry name" value="NUDIX"/>
    <property type="match status" value="1"/>
</dbReference>
<keyword evidence="5" id="KW-0479">Metal-binding</keyword>
<keyword evidence="8" id="KW-0460">Magnesium</keyword>
<dbReference type="InterPro" id="IPR029119">
    <property type="entry name" value="MutY_C"/>
</dbReference>
<dbReference type="InterPro" id="IPR047127">
    <property type="entry name" value="MutT-like"/>
</dbReference>
<dbReference type="InterPro" id="IPR020084">
    <property type="entry name" value="NUDIX_hydrolase_CS"/>
</dbReference>
<evidence type="ECO:0000256" key="3">
    <source>
        <dbReference type="ARBA" id="ARBA00022457"/>
    </source>
</evidence>
<protein>
    <recommendedName>
        <fullName evidence="13">8-oxo-dGTP diphosphatase</fullName>
        <ecNumber evidence="12">3.6.1.55</ecNumber>
    </recommendedName>
    <alternativeName>
        <fullName evidence="16">7,8-dihydro-8-oxoguanine-triphosphatase</fullName>
    </alternativeName>
    <alternativeName>
        <fullName evidence="15">Mutator protein MutT</fullName>
    </alternativeName>
    <alternativeName>
        <fullName evidence="14">dGTP pyrophosphohydrolase</fullName>
    </alternativeName>
</protein>